<gene>
    <name evidence="1" type="ORF">AHLFYP4_00788</name>
</gene>
<dbReference type="RefSeq" id="WP_156722980.1">
    <property type="nucleotide sequence ID" value="NZ_CACRSX010000018.1"/>
</dbReference>
<dbReference type="AlphaFoldDB" id="A0A6N2S7L8"/>
<accession>A0A6N2S7L8</accession>
<protein>
    <submittedName>
        <fullName evidence="1">Uncharacterized protein</fullName>
    </submittedName>
</protein>
<proteinExistence type="predicted"/>
<reference evidence="1" key="1">
    <citation type="submission" date="2019-11" db="EMBL/GenBank/DDBJ databases">
        <authorList>
            <person name="Feng L."/>
        </authorList>
    </citation>
    <scope>NUCLEOTIDE SEQUENCE</scope>
    <source>
        <strain evidence="1">AhadrusLFYP4</strain>
    </source>
</reference>
<organism evidence="1">
    <name type="scientific">Anaerostipes hadrus</name>
    <dbReference type="NCBI Taxonomy" id="649756"/>
    <lineage>
        <taxon>Bacteria</taxon>
        <taxon>Bacillati</taxon>
        <taxon>Bacillota</taxon>
        <taxon>Clostridia</taxon>
        <taxon>Lachnospirales</taxon>
        <taxon>Lachnospiraceae</taxon>
        <taxon>Anaerostipes</taxon>
    </lineage>
</organism>
<name>A0A6N2S7L8_ANAHA</name>
<sequence>MRKIASNLLLKEHTEQVFFLCKQPDGYRIIKEIDGDHGQQLLTRYQNGYGVLLSEHGNLLDSIEYVMEHMKGKTCFEEFDSNYSAKMKILQDSREFLNREGMPICEIEDSKETYSELDEFIQENELDAFILCYFEK</sequence>
<dbReference type="EMBL" id="CACRSX010000018">
    <property type="protein sequence ID" value="VYS88879.1"/>
    <property type="molecule type" value="Genomic_DNA"/>
</dbReference>
<evidence type="ECO:0000313" key="1">
    <source>
        <dbReference type="EMBL" id="VYS88879.1"/>
    </source>
</evidence>